<protein>
    <submittedName>
        <fullName evidence="1">Uncharacterized protein</fullName>
    </submittedName>
</protein>
<reference evidence="1 2" key="1">
    <citation type="submission" date="2016-10" db="EMBL/GenBank/DDBJ databases">
        <title>Arsenicibacter rosenii gen. nov., sp. nov., an efficient arsenic-methylating bacterium isolated from an arsenic-contaminated paddy soil.</title>
        <authorList>
            <person name="Huang K."/>
        </authorList>
    </citation>
    <scope>NUCLEOTIDE SEQUENCE [LARGE SCALE GENOMIC DNA]</scope>
    <source>
        <strain evidence="1 2">SM-1</strain>
    </source>
</reference>
<dbReference type="AlphaFoldDB" id="A0A1S2VJQ7"/>
<evidence type="ECO:0000313" key="2">
    <source>
        <dbReference type="Proteomes" id="UP000181790"/>
    </source>
</evidence>
<proteinExistence type="predicted"/>
<evidence type="ECO:0000313" key="1">
    <source>
        <dbReference type="EMBL" id="OIN58620.1"/>
    </source>
</evidence>
<organism evidence="1 2">
    <name type="scientific">Arsenicibacter rosenii</name>
    <dbReference type="NCBI Taxonomy" id="1750698"/>
    <lineage>
        <taxon>Bacteria</taxon>
        <taxon>Pseudomonadati</taxon>
        <taxon>Bacteroidota</taxon>
        <taxon>Cytophagia</taxon>
        <taxon>Cytophagales</taxon>
        <taxon>Spirosomataceae</taxon>
        <taxon>Arsenicibacter</taxon>
    </lineage>
</organism>
<sequence>MLRKPSVFDEISTFIAGMNPEKVVQFKPSQANQDRLDYLLERQKEALLSEEDRHELEQYLIINRIIGLAKARALTLLNA</sequence>
<gene>
    <name evidence="1" type="ORF">BLX24_13705</name>
</gene>
<dbReference type="Proteomes" id="UP000181790">
    <property type="component" value="Unassembled WGS sequence"/>
</dbReference>
<keyword evidence="2" id="KW-1185">Reference proteome</keyword>
<accession>A0A1S2VJQ7</accession>
<dbReference type="EMBL" id="MORL01000006">
    <property type="protein sequence ID" value="OIN58620.1"/>
    <property type="molecule type" value="Genomic_DNA"/>
</dbReference>
<name>A0A1S2VJQ7_9BACT</name>
<comment type="caution">
    <text evidence="1">The sequence shown here is derived from an EMBL/GenBank/DDBJ whole genome shotgun (WGS) entry which is preliminary data.</text>
</comment>
<dbReference type="RefSeq" id="WP_071503727.1">
    <property type="nucleotide sequence ID" value="NZ_MORL01000006.1"/>
</dbReference>
<dbReference type="OrthoDB" id="963877at2"/>